<name>A0ABT3CSK6_9BACT</name>
<keyword evidence="4" id="KW-1185">Reference proteome</keyword>
<reference evidence="3 4" key="1">
    <citation type="submission" date="2022-10" db="EMBL/GenBank/DDBJ databases">
        <title>Comparative genomics and taxonomic characterization of three novel marine species of genus Reichenbachiella exhibiting antioxidant and polysaccharide degradation activities.</title>
        <authorList>
            <person name="Muhammad N."/>
            <person name="Lee Y.-J."/>
            <person name="Ko J."/>
            <person name="Kim S.-G."/>
        </authorList>
    </citation>
    <scope>NUCLEOTIDE SEQUENCE [LARGE SCALE GENOMIC DNA]</scope>
    <source>
        <strain evidence="3 4">ABR2-5</strain>
    </source>
</reference>
<gene>
    <name evidence="3" type="ORF">N7U62_07830</name>
</gene>
<evidence type="ECO:0000313" key="4">
    <source>
        <dbReference type="Proteomes" id="UP001300692"/>
    </source>
</evidence>
<dbReference type="PANTHER" id="PTHR34406:SF1">
    <property type="entry name" value="PROTEIN YCEI"/>
    <property type="match status" value="1"/>
</dbReference>
<dbReference type="SUPFAM" id="SSF101874">
    <property type="entry name" value="YceI-like"/>
    <property type="match status" value="1"/>
</dbReference>
<dbReference type="InterPro" id="IPR036761">
    <property type="entry name" value="TTHA0802/YceI-like_sf"/>
</dbReference>
<proteinExistence type="predicted"/>
<feature type="domain" description="Lipid/polyisoprenoid-binding YceI-like" evidence="2">
    <location>
        <begin position="21"/>
        <end position="173"/>
    </location>
</feature>
<accession>A0ABT3CSK6</accession>
<evidence type="ECO:0000256" key="1">
    <source>
        <dbReference type="SAM" id="SignalP"/>
    </source>
</evidence>
<dbReference type="Gene3D" id="2.40.128.110">
    <property type="entry name" value="Lipid/polyisoprenoid-binding, YceI-like"/>
    <property type="match status" value="1"/>
</dbReference>
<feature type="signal peptide" evidence="1">
    <location>
        <begin position="1"/>
        <end position="19"/>
    </location>
</feature>
<organism evidence="3 4">
    <name type="scientific">Reichenbachiella ulvae</name>
    <dbReference type="NCBI Taxonomy" id="2980104"/>
    <lineage>
        <taxon>Bacteria</taxon>
        <taxon>Pseudomonadati</taxon>
        <taxon>Bacteroidota</taxon>
        <taxon>Cytophagia</taxon>
        <taxon>Cytophagales</taxon>
        <taxon>Reichenbachiellaceae</taxon>
        <taxon>Reichenbachiella</taxon>
    </lineage>
</organism>
<sequence>MIRISIFSILLLVGLSAEAQKYIADSSYVRFYSSAPVEDIAADNVEGQSAMNWETGEMVFVMPIRGFQFEEELMQEHFNENYMETEKYPKATLTGKILNWDQSYGAKKFKGEFSIHGVQQKVEIDGTLTQSKKGFNLDSKFFITLEDYKIKIPSALFYNIAEKVEVTVHFEYAAK</sequence>
<dbReference type="EMBL" id="JAOYOD010000001">
    <property type="protein sequence ID" value="MCV9386566.1"/>
    <property type="molecule type" value="Genomic_DNA"/>
</dbReference>
<dbReference type="RefSeq" id="WP_264137375.1">
    <property type="nucleotide sequence ID" value="NZ_JAOYOD010000001.1"/>
</dbReference>
<keyword evidence="1" id="KW-0732">Signal</keyword>
<dbReference type="Pfam" id="PF04264">
    <property type="entry name" value="YceI"/>
    <property type="match status" value="1"/>
</dbReference>
<evidence type="ECO:0000313" key="3">
    <source>
        <dbReference type="EMBL" id="MCV9386566.1"/>
    </source>
</evidence>
<comment type="caution">
    <text evidence="3">The sequence shown here is derived from an EMBL/GenBank/DDBJ whole genome shotgun (WGS) entry which is preliminary data.</text>
</comment>
<evidence type="ECO:0000259" key="2">
    <source>
        <dbReference type="SMART" id="SM00867"/>
    </source>
</evidence>
<protein>
    <submittedName>
        <fullName evidence="3">YceI family protein</fullName>
    </submittedName>
</protein>
<dbReference type="SMART" id="SM00867">
    <property type="entry name" value="YceI"/>
    <property type="match status" value="1"/>
</dbReference>
<dbReference type="Proteomes" id="UP001300692">
    <property type="component" value="Unassembled WGS sequence"/>
</dbReference>
<dbReference type="PANTHER" id="PTHR34406">
    <property type="entry name" value="PROTEIN YCEI"/>
    <property type="match status" value="1"/>
</dbReference>
<dbReference type="InterPro" id="IPR007372">
    <property type="entry name" value="Lipid/polyisoprenoid-bd_YceI"/>
</dbReference>
<feature type="chain" id="PRO_5046940238" evidence="1">
    <location>
        <begin position="20"/>
        <end position="175"/>
    </location>
</feature>